<dbReference type="RefSeq" id="WP_380912304.1">
    <property type="nucleotide sequence ID" value="NZ_JBHTLS010000129.1"/>
</dbReference>
<accession>A0ABW3P4M4</accession>
<gene>
    <name evidence="1" type="ORF">ACFQ24_14220</name>
</gene>
<name>A0ABW3P4M4_9SPHN</name>
<reference evidence="2" key="1">
    <citation type="journal article" date="2019" name="Int. J. Syst. Evol. Microbiol.">
        <title>The Global Catalogue of Microorganisms (GCM) 10K type strain sequencing project: providing services to taxonomists for standard genome sequencing and annotation.</title>
        <authorList>
            <consortium name="The Broad Institute Genomics Platform"/>
            <consortium name="The Broad Institute Genome Sequencing Center for Infectious Disease"/>
            <person name="Wu L."/>
            <person name="Ma J."/>
        </authorList>
    </citation>
    <scope>NUCLEOTIDE SEQUENCE [LARGE SCALE GENOMIC DNA]</scope>
    <source>
        <strain evidence="2">CCUG 54329</strain>
    </source>
</reference>
<comment type="caution">
    <text evidence="1">The sequence shown here is derived from an EMBL/GenBank/DDBJ whole genome shotgun (WGS) entry which is preliminary data.</text>
</comment>
<organism evidence="1 2">
    <name type="scientific">Sphingobium olei</name>
    <dbReference type="NCBI Taxonomy" id="420955"/>
    <lineage>
        <taxon>Bacteria</taxon>
        <taxon>Pseudomonadati</taxon>
        <taxon>Pseudomonadota</taxon>
        <taxon>Alphaproteobacteria</taxon>
        <taxon>Sphingomonadales</taxon>
        <taxon>Sphingomonadaceae</taxon>
        <taxon>Sphingobium</taxon>
    </lineage>
</organism>
<proteinExistence type="predicted"/>
<evidence type="ECO:0000313" key="1">
    <source>
        <dbReference type="EMBL" id="MFD1106018.1"/>
    </source>
</evidence>
<protein>
    <submittedName>
        <fullName evidence="1">Uncharacterized protein</fullName>
    </submittedName>
</protein>
<dbReference type="Proteomes" id="UP001597203">
    <property type="component" value="Unassembled WGS sequence"/>
</dbReference>
<keyword evidence="2" id="KW-1185">Reference proteome</keyword>
<dbReference type="EMBL" id="JBHTLS010000129">
    <property type="protein sequence ID" value="MFD1106018.1"/>
    <property type="molecule type" value="Genomic_DNA"/>
</dbReference>
<evidence type="ECO:0000313" key="2">
    <source>
        <dbReference type="Proteomes" id="UP001597203"/>
    </source>
</evidence>
<sequence length="53" mass="6291">MIGGTTPARVRALAKEVGRLHPDWRNPERYFERRDELRRELHKLANAMERPHG</sequence>